<reference evidence="2" key="5">
    <citation type="journal article" date="2021" name="G3 (Bethesda)">
        <title>Aegilops tauschii genome assembly Aet v5.0 features greater sequence contiguity and improved annotation.</title>
        <authorList>
            <person name="Wang L."/>
            <person name="Zhu T."/>
            <person name="Rodriguez J.C."/>
            <person name="Deal K.R."/>
            <person name="Dubcovsky J."/>
            <person name="McGuire P.E."/>
            <person name="Lux T."/>
            <person name="Spannagl M."/>
            <person name="Mayer K.F.X."/>
            <person name="Baldrich P."/>
            <person name="Meyers B.C."/>
            <person name="Huo N."/>
            <person name="Gu Y.Q."/>
            <person name="Zhou H."/>
            <person name="Devos K.M."/>
            <person name="Bennetzen J.L."/>
            <person name="Unver T."/>
            <person name="Budak H."/>
            <person name="Gulick P.J."/>
            <person name="Galiba G."/>
            <person name="Kalapos B."/>
            <person name="Nelson D.R."/>
            <person name="Li P."/>
            <person name="You F.M."/>
            <person name="Luo M.C."/>
            <person name="Dvorak J."/>
        </authorList>
    </citation>
    <scope>NUCLEOTIDE SEQUENCE [LARGE SCALE GENOMIC DNA]</scope>
    <source>
        <strain evidence="2">cv. AL8/78</strain>
    </source>
</reference>
<dbReference type="EnsemblPlants" id="AET2Gv20181400.13">
    <property type="protein sequence ID" value="AET2Gv20181400.13"/>
    <property type="gene ID" value="AET2Gv20181400"/>
</dbReference>
<name>A0A453AL52_AEGTS</name>
<dbReference type="EnsemblPlants" id="AET2Gv20181400.12">
    <property type="protein sequence ID" value="AET2Gv20181400.12"/>
    <property type="gene ID" value="AET2Gv20181400"/>
</dbReference>
<reference evidence="2" key="3">
    <citation type="journal article" date="2017" name="Nature">
        <title>Genome sequence of the progenitor of the wheat D genome Aegilops tauschii.</title>
        <authorList>
            <person name="Luo M.C."/>
            <person name="Gu Y.Q."/>
            <person name="Puiu D."/>
            <person name="Wang H."/>
            <person name="Twardziok S.O."/>
            <person name="Deal K.R."/>
            <person name="Huo N."/>
            <person name="Zhu T."/>
            <person name="Wang L."/>
            <person name="Wang Y."/>
            <person name="McGuire P.E."/>
            <person name="Liu S."/>
            <person name="Long H."/>
            <person name="Ramasamy R.K."/>
            <person name="Rodriguez J.C."/>
            <person name="Van S.L."/>
            <person name="Yuan L."/>
            <person name="Wang Z."/>
            <person name="Xia Z."/>
            <person name="Xiao L."/>
            <person name="Anderson O.D."/>
            <person name="Ouyang S."/>
            <person name="Liang Y."/>
            <person name="Zimin A.V."/>
            <person name="Pertea G."/>
            <person name="Qi P."/>
            <person name="Bennetzen J.L."/>
            <person name="Dai X."/>
            <person name="Dawson M.W."/>
            <person name="Muller H.G."/>
            <person name="Kugler K."/>
            <person name="Rivarola-Duarte L."/>
            <person name="Spannagl M."/>
            <person name="Mayer K.F.X."/>
            <person name="Lu F.H."/>
            <person name="Bevan M.W."/>
            <person name="Leroy P."/>
            <person name="Li P."/>
            <person name="You F.M."/>
            <person name="Sun Q."/>
            <person name="Liu Z."/>
            <person name="Lyons E."/>
            <person name="Wicker T."/>
            <person name="Salzberg S.L."/>
            <person name="Devos K.M."/>
            <person name="Dvorak J."/>
        </authorList>
    </citation>
    <scope>NUCLEOTIDE SEQUENCE [LARGE SCALE GENOMIC DNA]</scope>
    <source>
        <strain evidence="2">cv. AL8/78</strain>
    </source>
</reference>
<organism evidence="2 3">
    <name type="scientific">Aegilops tauschii subsp. strangulata</name>
    <name type="common">Goatgrass</name>
    <dbReference type="NCBI Taxonomy" id="200361"/>
    <lineage>
        <taxon>Eukaryota</taxon>
        <taxon>Viridiplantae</taxon>
        <taxon>Streptophyta</taxon>
        <taxon>Embryophyta</taxon>
        <taxon>Tracheophyta</taxon>
        <taxon>Spermatophyta</taxon>
        <taxon>Magnoliopsida</taxon>
        <taxon>Liliopsida</taxon>
        <taxon>Poales</taxon>
        <taxon>Poaceae</taxon>
        <taxon>BOP clade</taxon>
        <taxon>Pooideae</taxon>
        <taxon>Triticodae</taxon>
        <taxon>Triticeae</taxon>
        <taxon>Triticinae</taxon>
        <taxon>Aegilops</taxon>
    </lineage>
</organism>
<reference evidence="3" key="1">
    <citation type="journal article" date="2014" name="Science">
        <title>Ancient hybridizations among the ancestral genomes of bread wheat.</title>
        <authorList>
            <consortium name="International Wheat Genome Sequencing Consortium,"/>
            <person name="Marcussen T."/>
            <person name="Sandve S.R."/>
            <person name="Heier L."/>
            <person name="Spannagl M."/>
            <person name="Pfeifer M."/>
            <person name="Jakobsen K.S."/>
            <person name="Wulff B.B."/>
            <person name="Steuernagel B."/>
            <person name="Mayer K.F."/>
            <person name="Olsen O.A."/>
        </authorList>
    </citation>
    <scope>NUCLEOTIDE SEQUENCE [LARGE SCALE GENOMIC DNA]</scope>
    <source>
        <strain evidence="3">cv. AL8/78</strain>
    </source>
</reference>
<protein>
    <recommendedName>
        <fullName evidence="1">Glycosyl-hydrolase family 116 N-terminal domain-containing protein</fullName>
    </recommendedName>
</protein>
<dbReference type="InterPro" id="IPR024462">
    <property type="entry name" value="GH116_N"/>
</dbReference>
<dbReference type="GO" id="GO:0008422">
    <property type="term" value="F:beta-glucosidase activity"/>
    <property type="evidence" value="ECO:0007669"/>
    <property type="project" value="TreeGrafter"/>
</dbReference>
<sequence>MGSSEFEQAKAHLHVDCAQPPAITWQRKFDDEGKKIPLIFKMLRLHVEGIAKNQVAVYDPLRKWMDNCYRGVPLGGLGSGSIGRSYRGYFQQFQIFPRIYEEKPVLANQFSAFVSHPGGKSYSTVLKLVCCYFCQARLFDAQNDEG</sequence>
<dbReference type="PANTHER" id="PTHR12654">
    <property type="entry name" value="BILE ACID BETA-GLUCOSIDASE-RELATED"/>
    <property type="match status" value="1"/>
</dbReference>
<evidence type="ECO:0000313" key="3">
    <source>
        <dbReference type="Proteomes" id="UP000015105"/>
    </source>
</evidence>
<reference evidence="3" key="2">
    <citation type="journal article" date="2017" name="Nat. Plants">
        <title>The Aegilops tauschii genome reveals multiple impacts of transposons.</title>
        <authorList>
            <person name="Zhao G."/>
            <person name="Zou C."/>
            <person name="Li K."/>
            <person name="Wang K."/>
            <person name="Li T."/>
            <person name="Gao L."/>
            <person name="Zhang X."/>
            <person name="Wang H."/>
            <person name="Yang Z."/>
            <person name="Liu X."/>
            <person name="Jiang W."/>
            <person name="Mao L."/>
            <person name="Kong X."/>
            <person name="Jiao Y."/>
            <person name="Jia J."/>
        </authorList>
    </citation>
    <scope>NUCLEOTIDE SEQUENCE [LARGE SCALE GENOMIC DNA]</scope>
    <source>
        <strain evidence="3">cv. AL8/78</strain>
    </source>
</reference>
<dbReference type="AlphaFoldDB" id="A0A453AL52"/>
<feature type="domain" description="Glycosyl-hydrolase family 116 N-terminal" evidence="1">
    <location>
        <begin position="71"/>
        <end position="127"/>
    </location>
</feature>
<reference evidence="2" key="4">
    <citation type="submission" date="2019-03" db="UniProtKB">
        <authorList>
            <consortium name="EnsemblPlants"/>
        </authorList>
    </citation>
    <scope>IDENTIFICATION</scope>
</reference>
<evidence type="ECO:0000313" key="2">
    <source>
        <dbReference type="EnsemblPlants" id="AET2Gv20181400.13"/>
    </source>
</evidence>
<dbReference type="Proteomes" id="UP000015105">
    <property type="component" value="Chromosome 2D"/>
</dbReference>
<dbReference type="Gramene" id="AET2Gv20181400.12">
    <property type="protein sequence ID" value="AET2Gv20181400.12"/>
    <property type="gene ID" value="AET2Gv20181400"/>
</dbReference>
<keyword evidence="3" id="KW-1185">Reference proteome</keyword>
<dbReference type="Gramene" id="AET2Gv20181400.13">
    <property type="protein sequence ID" value="AET2Gv20181400.13"/>
    <property type="gene ID" value="AET2Gv20181400"/>
</dbReference>
<proteinExistence type="predicted"/>
<accession>A0A453AL52</accession>
<dbReference type="PANTHER" id="PTHR12654:SF3">
    <property type="entry name" value="NON-LYSOSOMAL GLUCOSYLCERAMIDASE"/>
    <property type="match status" value="1"/>
</dbReference>
<dbReference type="InterPro" id="IPR052566">
    <property type="entry name" value="Non-lysos_glucosylceramidase"/>
</dbReference>
<dbReference type="Pfam" id="PF12215">
    <property type="entry name" value="Glyco_hydr_116N"/>
    <property type="match status" value="1"/>
</dbReference>
<evidence type="ECO:0000259" key="1">
    <source>
        <dbReference type="Pfam" id="PF12215"/>
    </source>
</evidence>